<comment type="caution">
    <text evidence="2">The sequence shown here is derived from an EMBL/GenBank/DDBJ whole genome shotgun (WGS) entry which is preliminary data.</text>
</comment>
<evidence type="ECO:0000313" key="2">
    <source>
        <dbReference type="EMBL" id="GAA1870432.1"/>
    </source>
</evidence>
<protein>
    <submittedName>
        <fullName evidence="2">Uncharacterized protein</fullName>
    </submittedName>
</protein>
<feature type="compositionally biased region" description="Pro residues" evidence="1">
    <location>
        <begin position="23"/>
        <end position="33"/>
    </location>
</feature>
<reference evidence="2 3" key="1">
    <citation type="journal article" date="2019" name="Int. J. Syst. Evol. Microbiol.">
        <title>The Global Catalogue of Microorganisms (GCM) 10K type strain sequencing project: providing services to taxonomists for standard genome sequencing and annotation.</title>
        <authorList>
            <consortium name="The Broad Institute Genomics Platform"/>
            <consortium name="The Broad Institute Genome Sequencing Center for Infectious Disease"/>
            <person name="Wu L."/>
            <person name="Ma J."/>
        </authorList>
    </citation>
    <scope>NUCLEOTIDE SEQUENCE [LARGE SCALE GENOMIC DNA]</scope>
    <source>
        <strain evidence="2 3">JCM 14326</strain>
    </source>
</reference>
<name>A0ABN2NJC2_9MICO</name>
<keyword evidence="3" id="KW-1185">Reference proteome</keyword>
<gene>
    <name evidence="2" type="ORF">GCM10009751_31930</name>
</gene>
<evidence type="ECO:0000256" key="1">
    <source>
        <dbReference type="SAM" id="MobiDB-lite"/>
    </source>
</evidence>
<organism evidence="2 3">
    <name type="scientific">Myceligenerans crystallogenes</name>
    <dbReference type="NCBI Taxonomy" id="316335"/>
    <lineage>
        <taxon>Bacteria</taxon>
        <taxon>Bacillati</taxon>
        <taxon>Actinomycetota</taxon>
        <taxon>Actinomycetes</taxon>
        <taxon>Micrococcales</taxon>
        <taxon>Promicromonosporaceae</taxon>
        <taxon>Myceligenerans</taxon>
    </lineage>
</organism>
<feature type="region of interest" description="Disordered" evidence="1">
    <location>
        <begin position="1"/>
        <end position="50"/>
    </location>
</feature>
<dbReference type="Proteomes" id="UP001501094">
    <property type="component" value="Unassembled WGS sequence"/>
</dbReference>
<evidence type="ECO:0000313" key="3">
    <source>
        <dbReference type="Proteomes" id="UP001501094"/>
    </source>
</evidence>
<dbReference type="EMBL" id="BAAANL010000006">
    <property type="protein sequence ID" value="GAA1870432.1"/>
    <property type="molecule type" value="Genomic_DNA"/>
</dbReference>
<proteinExistence type="predicted"/>
<sequence length="86" mass="8702">MSVSFDMPDGTFPGADEQASPGALPPGTSPGEPPVTAARGEEAAHGDPLGDALSVIDGLDGLPPGEHVARFEHVHDVLRAHLNGDA</sequence>
<accession>A0ABN2NJC2</accession>